<evidence type="ECO:0000256" key="2">
    <source>
        <dbReference type="ARBA" id="ARBA00022692"/>
    </source>
</evidence>
<sequence>MGEPVQLEYPFGQTSYIAAFDDGQLAQHELKESEPSWRSEGYAKDSYVEILDHNHGESRIRRCNDAELDVVLAESPPQIRFILLLPTVHERIAEGLFKQAEADFVKAKKKAEGKEKVESDPEKTAEIYLEKEKTKDVFKKNELYDENVKDPADTQFLEGRKQDRINISRDALLKVMTKYDIAPGACSHIRGQEQIFGARTSKNEMNEVTAVEFWYAIRARAYFRQIDKDADLKMTVVTKYNVATRSTVVLLKYRSFNDLPTKLKCDLISKLKELVCQPNTELIAHNPFAVSLLHFNCTAQWYRRAARDPRDSVRHEEEKAHDISKNKKNEVEAINVRRLHLTMRNLDQDKLQLTQIIGTISSLRKQHESFYRFVKKVSAPEDRDWLYLRVEEELDRLDDQLHYLRASIEDVCGRAQRLLDLLFNLSGQQSARWSEKVGRQAMHESANMRAIAIVSMMFLPGTFVSGILGTNLFTQEELNSDSDAGSPFRASAHWWILLITILPLTALTFLGWSMWRTKSEKDIETKILNEGKEAIELQEFEPVDLKGQRRRSSIATMSSGLTRMSTMWSRQSRNGDLEKGKLPN</sequence>
<dbReference type="InterPro" id="IPR045863">
    <property type="entry name" value="CorA_TM1_TM2"/>
</dbReference>
<dbReference type="OMA" id="CSHIRGQ"/>
<dbReference type="Proteomes" id="UP000193240">
    <property type="component" value="Unassembled WGS sequence"/>
</dbReference>
<keyword evidence="8" id="KW-1185">Reference proteome</keyword>
<evidence type="ECO:0000256" key="6">
    <source>
        <dbReference type="SAM" id="Phobius"/>
    </source>
</evidence>
<dbReference type="Pfam" id="PF01544">
    <property type="entry name" value="CorA"/>
    <property type="match status" value="1"/>
</dbReference>
<feature type="transmembrane region" description="Helical" evidence="6">
    <location>
        <begin position="493"/>
        <end position="512"/>
    </location>
</feature>
<keyword evidence="2 6" id="KW-0812">Transmembrane</keyword>
<dbReference type="EMBL" id="KZ107838">
    <property type="protein sequence ID" value="OSS54163.1"/>
    <property type="molecule type" value="Genomic_DNA"/>
</dbReference>
<dbReference type="GO" id="GO:0046873">
    <property type="term" value="F:metal ion transmembrane transporter activity"/>
    <property type="evidence" value="ECO:0007669"/>
    <property type="project" value="InterPro"/>
</dbReference>
<feature type="region of interest" description="Disordered" evidence="5">
    <location>
        <begin position="561"/>
        <end position="584"/>
    </location>
</feature>
<dbReference type="GO" id="GO:0016020">
    <property type="term" value="C:membrane"/>
    <property type="evidence" value="ECO:0007669"/>
    <property type="project" value="UniProtKB-SubCell"/>
</dbReference>
<keyword evidence="4 6" id="KW-0472">Membrane</keyword>
<feature type="transmembrane region" description="Helical" evidence="6">
    <location>
        <begin position="450"/>
        <end position="473"/>
    </location>
</feature>
<comment type="subcellular location">
    <subcellularLocation>
        <location evidence="1">Membrane</location>
        <topology evidence="1">Multi-pass membrane protein</topology>
    </subcellularLocation>
</comment>
<evidence type="ECO:0000256" key="4">
    <source>
        <dbReference type="ARBA" id="ARBA00023136"/>
    </source>
</evidence>
<evidence type="ECO:0000313" key="7">
    <source>
        <dbReference type="EMBL" id="OSS54163.1"/>
    </source>
</evidence>
<organism evidence="7 8">
    <name type="scientific">Epicoccum nigrum</name>
    <name type="common">Soil fungus</name>
    <name type="synonym">Epicoccum purpurascens</name>
    <dbReference type="NCBI Taxonomy" id="105696"/>
    <lineage>
        <taxon>Eukaryota</taxon>
        <taxon>Fungi</taxon>
        <taxon>Dikarya</taxon>
        <taxon>Ascomycota</taxon>
        <taxon>Pezizomycotina</taxon>
        <taxon>Dothideomycetes</taxon>
        <taxon>Pleosporomycetidae</taxon>
        <taxon>Pleosporales</taxon>
        <taxon>Pleosporineae</taxon>
        <taxon>Didymellaceae</taxon>
        <taxon>Epicoccum</taxon>
    </lineage>
</organism>
<evidence type="ECO:0000313" key="8">
    <source>
        <dbReference type="Proteomes" id="UP000193240"/>
    </source>
</evidence>
<proteinExistence type="predicted"/>
<evidence type="ECO:0000256" key="3">
    <source>
        <dbReference type="ARBA" id="ARBA00022989"/>
    </source>
</evidence>
<feature type="compositionally biased region" description="Basic and acidic residues" evidence="5">
    <location>
        <begin position="573"/>
        <end position="584"/>
    </location>
</feature>
<protein>
    <submittedName>
        <fullName evidence="7">Uncharacterized protein</fullName>
    </submittedName>
</protein>
<evidence type="ECO:0000256" key="5">
    <source>
        <dbReference type="SAM" id="MobiDB-lite"/>
    </source>
</evidence>
<dbReference type="AlphaFoldDB" id="A0A1Y2MDF0"/>
<dbReference type="InParanoid" id="A0A1Y2MDF0"/>
<accession>A0A1Y2MDF0</accession>
<evidence type="ECO:0000256" key="1">
    <source>
        <dbReference type="ARBA" id="ARBA00004141"/>
    </source>
</evidence>
<dbReference type="InterPro" id="IPR002523">
    <property type="entry name" value="MgTranspt_CorA/ZnTranspt_ZntB"/>
</dbReference>
<name>A0A1Y2MDF0_EPING</name>
<dbReference type="Gene3D" id="1.20.58.340">
    <property type="entry name" value="Magnesium transport protein CorA, transmembrane region"/>
    <property type="match status" value="1"/>
</dbReference>
<dbReference type="SUPFAM" id="SSF144083">
    <property type="entry name" value="Magnesium transport protein CorA, transmembrane region"/>
    <property type="match status" value="1"/>
</dbReference>
<reference evidence="7 8" key="1">
    <citation type="journal article" date="2017" name="Genome Announc.">
        <title>Genome sequence of the saprophytic ascomycete Epicoccum nigrum ICMP 19927 strain isolated from New Zealand.</title>
        <authorList>
            <person name="Fokin M."/>
            <person name="Fleetwood D."/>
            <person name="Weir B.S."/>
            <person name="Villas-Boas S.G."/>
        </authorList>
    </citation>
    <scope>NUCLEOTIDE SEQUENCE [LARGE SCALE GENOMIC DNA]</scope>
    <source>
        <strain evidence="7 8">ICMP 19927</strain>
    </source>
</reference>
<keyword evidence="3 6" id="KW-1133">Transmembrane helix</keyword>
<gene>
    <name evidence="7" type="ORF">B5807_00375</name>
</gene>
<feature type="compositionally biased region" description="Polar residues" evidence="5">
    <location>
        <begin position="561"/>
        <end position="572"/>
    </location>
</feature>